<keyword evidence="8" id="KW-1185">Reference proteome</keyword>
<dbReference type="CDD" id="cd00568">
    <property type="entry name" value="TPP_enzymes"/>
    <property type="match status" value="1"/>
</dbReference>
<dbReference type="SUPFAM" id="SSF52467">
    <property type="entry name" value="DHS-like NAD/FAD-binding domain"/>
    <property type="match status" value="1"/>
</dbReference>
<dbReference type="EMBL" id="JARFYM010000058">
    <property type="protein sequence ID" value="MDL2403730.1"/>
    <property type="molecule type" value="Genomic_DNA"/>
</dbReference>
<feature type="domain" description="Thiamine pyrophosphate enzyme TPP-binding" evidence="5">
    <location>
        <begin position="445"/>
        <end position="594"/>
    </location>
</feature>
<dbReference type="Gene3D" id="3.40.50.970">
    <property type="match status" value="2"/>
</dbReference>
<dbReference type="InterPro" id="IPR012001">
    <property type="entry name" value="Thiamin_PyroP_enz_TPP-bd_dom"/>
</dbReference>
<dbReference type="Pfam" id="PF00205">
    <property type="entry name" value="TPP_enzyme_M"/>
    <property type="match status" value="1"/>
</dbReference>
<dbReference type="SUPFAM" id="SSF52518">
    <property type="entry name" value="Thiamin diphosphate-binding fold (THDP-binding)"/>
    <property type="match status" value="2"/>
</dbReference>
<sequence>MTASTFPQGPHATASDRAKWLKSAGGLNAAVDARRLEEPVTLPLAEALVLGLMRQGVTKYLAIFGHGSTAVADVLNAYEAAGLVRCWQFRNEVEMAHAGTALSWVYGEVAAVVTSIGPGALQAMAASLAAASNGVGVYHLYGDETTHGEGYNMQQVPKPAQGLFSQITSLMGSSYTLHSPGALRDGLRKGAGSVFHPWRPGPFFMNLPLNTQPAPVTLRLDALPVRPHFAPLAPASDDIIEDAARQIAAAGKVAIKLGGGSRGASDAIKALAEAAGALVVTSPGAGGVLPADHSQNMQVGGSKGSISGNWAMEEAELLVVIGSRAVCQADCSGIGWPKVKAVININADPVDVQHYNRTTALPGDAAVVASRLASALKAHGPSPAKREWLAAGAAKRADWSTFLDRQATAAPVYDGAWSKPVLTQPRVIRIAAEFCRRHGAVKFFDAGDVQANGFQIVEDRSPNDTYTETGASYMGFAVSALLSSALAENGRYSVAFTGDGSFMMNPQVLIDGVEHGVHGTILLLDNRRMAAISHLQLAQYGRDFRTNDSVAVDYVQMASAVKGVKALHGGTDEQYLAAALEEARRWRGLSLVHVPVYFGDHPAVGLGAYGQWNVGNWVEAVQRQYTETLI</sequence>
<dbReference type="InterPro" id="IPR011766">
    <property type="entry name" value="TPP_enzyme_TPP-bd"/>
</dbReference>
<evidence type="ECO:0000259" key="4">
    <source>
        <dbReference type="Pfam" id="PF00205"/>
    </source>
</evidence>
<comment type="caution">
    <text evidence="7">The sequence shown here is derived from an EMBL/GenBank/DDBJ whole genome shotgun (WGS) entry which is preliminary data.</text>
</comment>
<feature type="domain" description="Thiamine pyrophosphate enzyme N-terminal TPP-binding" evidence="6">
    <location>
        <begin position="44"/>
        <end position="155"/>
    </location>
</feature>
<protein>
    <submittedName>
        <fullName evidence="7">Thiamine pyrophosphate-dependent enzyme</fullName>
    </submittedName>
</protein>
<feature type="domain" description="Thiamine pyrophosphate enzyme central" evidence="4">
    <location>
        <begin position="240"/>
        <end position="372"/>
    </location>
</feature>
<evidence type="ECO:0000256" key="2">
    <source>
        <dbReference type="ARBA" id="ARBA00023052"/>
    </source>
</evidence>
<dbReference type="CDD" id="cd07035">
    <property type="entry name" value="TPP_PYR_POX_like"/>
    <property type="match status" value="1"/>
</dbReference>
<proteinExistence type="inferred from homology"/>
<reference evidence="7" key="1">
    <citation type="submission" date="2023-06" db="EMBL/GenBank/DDBJ databases">
        <title>Phylogenetic Diversity of Rhizobium strains.</title>
        <authorList>
            <person name="Moura F.T."/>
            <person name="Helene L.C.F."/>
            <person name="Hungria M."/>
        </authorList>
    </citation>
    <scope>NUCLEOTIDE SEQUENCE</scope>
    <source>
        <strain evidence="7">CCGE526</strain>
    </source>
</reference>
<evidence type="ECO:0000256" key="1">
    <source>
        <dbReference type="ARBA" id="ARBA00007812"/>
    </source>
</evidence>
<dbReference type="Proteomes" id="UP001172645">
    <property type="component" value="Unassembled WGS sequence"/>
</dbReference>
<dbReference type="PANTHER" id="PTHR18968:SF9">
    <property type="entry name" value="3D-(3,5_4)-TRIHYDROXYCYCLOHEXANE-1,2-DIONE HYDROLASE"/>
    <property type="match status" value="1"/>
</dbReference>
<accession>A0ABT7K6U0</accession>
<dbReference type="RefSeq" id="WP_285873250.1">
    <property type="nucleotide sequence ID" value="NZ_JARFYM010000058.1"/>
</dbReference>
<dbReference type="InterPro" id="IPR029061">
    <property type="entry name" value="THDP-binding"/>
</dbReference>
<organism evidence="7 8">
    <name type="scientific">Rhizobium mayense</name>
    <dbReference type="NCBI Taxonomy" id="1312184"/>
    <lineage>
        <taxon>Bacteria</taxon>
        <taxon>Pseudomonadati</taxon>
        <taxon>Pseudomonadota</taxon>
        <taxon>Alphaproteobacteria</taxon>
        <taxon>Hyphomicrobiales</taxon>
        <taxon>Rhizobiaceae</taxon>
        <taxon>Rhizobium/Agrobacterium group</taxon>
        <taxon>Rhizobium</taxon>
    </lineage>
</organism>
<evidence type="ECO:0000259" key="5">
    <source>
        <dbReference type="Pfam" id="PF02775"/>
    </source>
</evidence>
<keyword evidence="2 3" id="KW-0786">Thiamine pyrophosphate</keyword>
<dbReference type="Pfam" id="PF02775">
    <property type="entry name" value="TPP_enzyme_C"/>
    <property type="match status" value="1"/>
</dbReference>
<dbReference type="Gene3D" id="3.40.50.1220">
    <property type="entry name" value="TPP-binding domain"/>
    <property type="match status" value="1"/>
</dbReference>
<dbReference type="InterPro" id="IPR045229">
    <property type="entry name" value="TPP_enz"/>
</dbReference>
<evidence type="ECO:0000259" key="6">
    <source>
        <dbReference type="Pfam" id="PF02776"/>
    </source>
</evidence>
<dbReference type="InterPro" id="IPR029035">
    <property type="entry name" value="DHS-like_NAD/FAD-binding_dom"/>
</dbReference>
<evidence type="ECO:0000313" key="7">
    <source>
        <dbReference type="EMBL" id="MDL2403730.1"/>
    </source>
</evidence>
<dbReference type="PANTHER" id="PTHR18968">
    <property type="entry name" value="THIAMINE PYROPHOSPHATE ENZYMES"/>
    <property type="match status" value="1"/>
</dbReference>
<dbReference type="Pfam" id="PF02776">
    <property type="entry name" value="TPP_enzyme_N"/>
    <property type="match status" value="1"/>
</dbReference>
<evidence type="ECO:0000313" key="8">
    <source>
        <dbReference type="Proteomes" id="UP001172645"/>
    </source>
</evidence>
<evidence type="ECO:0000256" key="3">
    <source>
        <dbReference type="RuleBase" id="RU362132"/>
    </source>
</evidence>
<name>A0ABT7K6U0_9HYPH</name>
<gene>
    <name evidence="7" type="ORF">PY649_33225</name>
</gene>
<comment type="similarity">
    <text evidence="1 3">Belongs to the TPP enzyme family.</text>
</comment>
<dbReference type="InterPro" id="IPR012000">
    <property type="entry name" value="Thiamin_PyroP_enz_cen_dom"/>
</dbReference>